<keyword evidence="2" id="KW-0472">Membrane</keyword>
<accession>A0ABR9J8T6</accession>
<proteinExistence type="predicted"/>
<keyword evidence="2" id="KW-1133">Transmembrane helix</keyword>
<name>A0ABR9J8T6_9MICC</name>
<dbReference type="Proteomes" id="UP000636579">
    <property type="component" value="Unassembled WGS sequence"/>
</dbReference>
<keyword evidence="4" id="KW-1185">Reference proteome</keyword>
<keyword evidence="2" id="KW-0812">Transmembrane</keyword>
<protein>
    <submittedName>
        <fullName evidence="3">Multisubunit Na+/H+ antiporter MnhG subunit</fullName>
    </submittedName>
</protein>
<organism evidence="3 4">
    <name type="scientific">Nesterenkonia halotolerans</name>
    <dbReference type="NCBI Taxonomy" id="225325"/>
    <lineage>
        <taxon>Bacteria</taxon>
        <taxon>Bacillati</taxon>
        <taxon>Actinomycetota</taxon>
        <taxon>Actinomycetes</taxon>
        <taxon>Micrococcales</taxon>
        <taxon>Micrococcaceae</taxon>
        <taxon>Nesterenkonia</taxon>
    </lineage>
</organism>
<gene>
    <name evidence="3" type="ORF">H4W26_001746</name>
</gene>
<sequence>MSMMWTGLVVNLLIFAGFLVVITFVLHAIIRAAVRNGMRDHQEYLEKRTQETPPGGPGVDGST</sequence>
<dbReference type="RefSeq" id="WP_192591672.1">
    <property type="nucleotide sequence ID" value="NZ_JADBEE010000001.1"/>
</dbReference>
<comment type="caution">
    <text evidence="3">The sequence shown here is derived from an EMBL/GenBank/DDBJ whole genome shotgun (WGS) entry which is preliminary data.</text>
</comment>
<feature type="transmembrane region" description="Helical" evidence="2">
    <location>
        <begin position="12"/>
        <end position="34"/>
    </location>
</feature>
<reference evidence="3 4" key="1">
    <citation type="submission" date="2020-10" db="EMBL/GenBank/DDBJ databases">
        <title>Sequencing the genomes of 1000 actinobacteria strains.</title>
        <authorList>
            <person name="Klenk H.-P."/>
        </authorList>
    </citation>
    <scope>NUCLEOTIDE SEQUENCE [LARGE SCALE GENOMIC DNA]</scope>
    <source>
        <strain evidence="3 4">DSM 15474</strain>
    </source>
</reference>
<evidence type="ECO:0000256" key="2">
    <source>
        <dbReference type="SAM" id="Phobius"/>
    </source>
</evidence>
<feature type="region of interest" description="Disordered" evidence="1">
    <location>
        <begin position="44"/>
        <end position="63"/>
    </location>
</feature>
<dbReference type="EMBL" id="JADBEE010000001">
    <property type="protein sequence ID" value="MBE1514991.1"/>
    <property type="molecule type" value="Genomic_DNA"/>
</dbReference>
<evidence type="ECO:0000256" key="1">
    <source>
        <dbReference type="SAM" id="MobiDB-lite"/>
    </source>
</evidence>
<evidence type="ECO:0000313" key="4">
    <source>
        <dbReference type="Proteomes" id="UP000636579"/>
    </source>
</evidence>
<evidence type="ECO:0000313" key="3">
    <source>
        <dbReference type="EMBL" id="MBE1514991.1"/>
    </source>
</evidence>